<sequence length="324" mass="36124">MRRLNEWGKVLGKIHKPMDHSDADICRDISSDQRLNFASVSVVIPARNEAVGLATLLPELLDQLPGAEIILSDDGSTDGSSELARTLGAHVQRRPYGAGNGAAIKSGVRAATREWVVFMDGDGQHRAQDVARLVKRLSEGYEMVVGARNSEGQASRHRGLANAFYNRLASWMVGHPVKDLTSGFRVVRRKKFMEFLHLLPNGFSYPTTCTMAFFRAGYPVAYESINVQQRQKGTTSHVRIWRDGVRFLLIIFKIGTLYSPLKLFAPIAASFFFTGLAYYAYTYFTIHRFTNMSVLLFSASVIVFLIGLVSEQITALMYRDAEGT</sequence>
<evidence type="ECO:0000256" key="1">
    <source>
        <dbReference type="SAM" id="Phobius"/>
    </source>
</evidence>
<gene>
    <name evidence="3" type="ORF">QTH91_09010</name>
</gene>
<dbReference type="InterPro" id="IPR029044">
    <property type="entry name" value="Nucleotide-diphossugar_trans"/>
</dbReference>
<dbReference type="Gene3D" id="3.90.550.10">
    <property type="entry name" value="Spore Coat Polysaccharide Biosynthesis Protein SpsA, Chain A"/>
    <property type="match status" value="1"/>
</dbReference>
<dbReference type="Proteomes" id="UP001174908">
    <property type="component" value="Unassembled WGS sequence"/>
</dbReference>
<dbReference type="SUPFAM" id="SSF53448">
    <property type="entry name" value="Nucleotide-diphospho-sugar transferases"/>
    <property type="match status" value="1"/>
</dbReference>
<dbReference type="Pfam" id="PF00535">
    <property type="entry name" value="Glycos_transf_2"/>
    <property type="match status" value="1"/>
</dbReference>
<proteinExistence type="predicted"/>
<keyword evidence="1" id="KW-0472">Membrane</keyword>
<feature type="transmembrane region" description="Helical" evidence="1">
    <location>
        <begin position="263"/>
        <end position="284"/>
    </location>
</feature>
<dbReference type="CDD" id="cd04179">
    <property type="entry name" value="DPM_DPG-synthase_like"/>
    <property type="match status" value="1"/>
</dbReference>
<keyword evidence="4" id="KW-1185">Reference proteome</keyword>
<keyword evidence="1" id="KW-0812">Transmembrane</keyword>
<feature type="domain" description="Glycosyltransferase 2-like" evidence="2">
    <location>
        <begin position="41"/>
        <end position="194"/>
    </location>
</feature>
<dbReference type="PANTHER" id="PTHR48090">
    <property type="entry name" value="UNDECAPRENYL-PHOSPHATE 4-DEOXY-4-FORMAMIDO-L-ARABINOSE TRANSFERASE-RELATED"/>
    <property type="match status" value="1"/>
</dbReference>
<dbReference type="RefSeq" id="WP_286659741.1">
    <property type="nucleotide sequence ID" value="NZ_JASZYV010000002.1"/>
</dbReference>
<organism evidence="3 4">
    <name type="scientific">Variovorax dokdonensis</name>
    <dbReference type="NCBI Taxonomy" id="344883"/>
    <lineage>
        <taxon>Bacteria</taxon>
        <taxon>Pseudomonadati</taxon>
        <taxon>Pseudomonadota</taxon>
        <taxon>Betaproteobacteria</taxon>
        <taxon>Burkholderiales</taxon>
        <taxon>Comamonadaceae</taxon>
        <taxon>Variovorax</taxon>
    </lineage>
</organism>
<feature type="transmembrane region" description="Helical" evidence="1">
    <location>
        <begin position="290"/>
        <end position="309"/>
    </location>
</feature>
<accession>A0ABT7N9J5</accession>
<keyword evidence="1" id="KW-1133">Transmembrane helix</keyword>
<evidence type="ECO:0000313" key="4">
    <source>
        <dbReference type="Proteomes" id="UP001174908"/>
    </source>
</evidence>
<reference evidence="3" key="1">
    <citation type="submission" date="2023-06" db="EMBL/GenBank/DDBJ databases">
        <authorList>
            <person name="Jiang Y."/>
            <person name="Liu Q."/>
        </authorList>
    </citation>
    <scope>NUCLEOTIDE SEQUENCE</scope>
    <source>
        <strain evidence="3">CGMCC 1.12089</strain>
    </source>
</reference>
<evidence type="ECO:0000259" key="2">
    <source>
        <dbReference type="Pfam" id="PF00535"/>
    </source>
</evidence>
<dbReference type="InterPro" id="IPR001173">
    <property type="entry name" value="Glyco_trans_2-like"/>
</dbReference>
<dbReference type="InterPro" id="IPR050256">
    <property type="entry name" value="Glycosyltransferase_2"/>
</dbReference>
<name>A0ABT7N9J5_9BURK</name>
<dbReference type="EMBL" id="JASZYV010000002">
    <property type="protein sequence ID" value="MDM0044618.1"/>
    <property type="molecule type" value="Genomic_DNA"/>
</dbReference>
<protein>
    <submittedName>
        <fullName evidence="3">Glycosyltransferase family 2 protein</fullName>
    </submittedName>
</protein>
<comment type="caution">
    <text evidence="3">The sequence shown here is derived from an EMBL/GenBank/DDBJ whole genome shotgun (WGS) entry which is preliminary data.</text>
</comment>
<dbReference type="PANTHER" id="PTHR48090:SF6">
    <property type="entry name" value="SLR5056 PROTEIN"/>
    <property type="match status" value="1"/>
</dbReference>
<evidence type="ECO:0000313" key="3">
    <source>
        <dbReference type="EMBL" id="MDM0044618.1"/>
    </source>
</evidence>